<sequence>MDQTTGEGLRHERLHDLVGDDGFRLLVAQLQDKDQLTQHRRPLGALAGVITHDRAVQHVRTHVVLIEQGCDVGGCDCNNKRVVISKPKRGINKSIELTSGQAVDQGFQLFRQRALRPLVVQQIDTLLHIRPA</sequence>
<dbReference type="AlphaFoldDB" id="A0A8W7PFT3"/>
<dbReference type="Proteomes" id="UP000075882">
    <property type="component" value="Unassembled WGS sequence"/>
</dbReference>
<dbReference type="EnsemblMetazoa" id="ACOM031134-RA">
    <property type="protein sequence ID" value="ACOM031134-PA.1"/>
    <property type="gene ID" value="ACOM031134"/>
</dbReference>
<organism evidence="1">
    <name type="scientific">Anopheles coluzzii</name>
    <name type="common">African malaria mosquito</name>
    <dbReference type="NCBI Taxonomy" id="1518534"/>
    <lineage>
        <taxon>Eukaryota</taxon>
        <taxon>Metazoa</taxon>
        <taxon>Ecdysozoa</taxon>
        <taxon>Arthropoda</taxon>
        <taxon>Hexapoda</taxon>
        <taxon>Insecta</taxon>
        <taxon>Pterygota</taxon>
        <taxon>Neoptera</taxon>
        <taxon>Endopterygota</taxon>
        <taxon>Diptera</taxon>
        <taxon>Nematocera</taxon>
        <taxon>Culicoidea</taxon>
        <taxon>Culicidae</taxon>
        <taxon>Anophelinae</taxon>
        <taxon>Anopheles</taxon>
    </lineage>
</organism>
<proteinExistence type="predicted"/>
<protein>
    <submittedName>
        <fullName evidence="1">Uncharacterized protein</fullName>
    </submittedName>
</protein>
<accession>A0A8W7PFT3</accession>
<reference evidence="1" key="1">
    <citation type="submission" date="2022-08" db="UniProtKB">
        <authorList>
            <consortium name="EnsemblMetazoa"/>
        </authorList>
    </citation>
    <scope>IDENTIFICATION</scope>
</reference>
<evidence type="ECO:0000313" key="1">
    <source>
        <dbReference type="EnsemblMetazoa" id="ACOM031134-PA.1"/>
    </source>
</evidence>
<name>A0A8W7PFT3_ANOCL</name>